<protein>
    <submittedName>
        <fullName evidence="1">Uncharacterized protein</fullName>
    </submittedName>
</protein>
<sequence>MTSVGEQCKRHHSSAAHAADNNPYQKAHFNYKNCPRLDNIRFSSFVRRPYLFPLVSGVLQARHGRQECSAFGEFSLLKRTPTKATFFGSACRDHASERLLAVVKPPLPVPEVCSRNCFLAASRGSRYG</sequence>
<organism evidence="1 2">
    <name type="scientific">Iphiclides podalirius</name>
    <name type="common">scarce swallowtail</name>
    <dbReference type="NCBI Taxonomy" id="110791"/>
    <lineage>
        <taxon>Eukaryota</taxon>
        <taxon>Metazoa</taxon>
        <taxon>Ecdysozoa</taxon>
        <taxon>Arthropoda</taxon>
        <taxon>Hexapoda</taxon>
        <taxon>Insecta</taxon>
        <taxon>Pterygota</taxon>
        <taxon>Neoptera</taxon>
        <taxon>Endopterygota</taxon>
        <taxon>Lepidoptera</taxon>
        <taxon>Glossata</taxon>
        <taxon>Ditrysia</taxon>
        <taxon>Papilionoidea</taxon>
        <taxon>Papilionidae</taxon>
        <taxon>Papilioninae</taxon>
        <taxon>Iphiclides</taxon>
    </lineage>
</organism>
<evidence type="ECO:0000313" key="2">
    <source>
        <dbReference type="Proteomes" id="UP000837857"/>
    </source>
</evidence>
<dbReference type="EMBL" id="OW152825">
    <property type="protein sequence ID" value="CAH2041598.1"/>
    <property type="molecule type" value="Genomic_DNA"/>
</dbReference>
<evidence type="ECO:0000313" key="1">
    <source>
        <dbReference type="EMBL" id="CAH2041598.1"/>
    </source>
</evidence>
<dbReference type="Proteomes" id="UP000837857">
    <property type="component" value="Chromosome 13"/>
</dbReference>
<feature type="non-terminal residue" evidence="1">
    <location>
        <position position="1"/>
    </location>
</feature>
<name>A0ABN8HW87_9NEOP</name>
<accession>A0ABN8HW87</accession>
<reference evidence="1" key="1">
    <citation type="submission" date="2022-03" db="EMBL/GenBank/DDBJ databases">
        <authorList>
            <person name="Martin H S."/>
        </authorList>
    </citation>
    <scope>NUCLEOTIDE SEQUENCE</scope>
</reference>
<gene>
    <name evidence="1" type="ORF">IPOD504_LOCUS3279</name>
</gene>
<keyword evidence="2" id="KW-1185">Reference proteome</keyword>
<proteinExistence type="predicted"/>